<organism evidence="1 2">
    <name type="scientific">Thalassiosira oceanica</name>
    <name type="common">Marine diatom</name>
    <dbReference type="NCBI Taxonomy" id="159749"/>
    <lineage>
        <taxon>Eukaryota</taxon>
        <taxon>Sar</taxon>
        <taxon>Stramenopiles</taxon>
        <taxon>Ochrophyta</taxon>
        <taxon>Bacillariophyta</taxon>
        <taxon>Coscinodiscophyceae</taxon>
        <taxon>Thalassiosirophycidae</taxon>
        <taxon>Thalassiosirales</taxon>
        <taxon>Thalassiosiraceae</taxon>
        <taxon>Thalassiosira</taxon>
    </lineage>
</organism>
<sequence>MTLHTRKAIRCSRGVNPQDSEARRAARSLIEGTSHIKQIDQAGCITVWPSVTDHPWFYYALSFPLGGAYADSAALGLTVGCYYSLDDGGGGYGGSDIDVPQTPTMNNGCREKREVVFCFPPAPGLAFDDSTA</sequence>
<dbReference type="EMBL" id="AGNL01011463">
    <property type="protein sequence ID" value="EJK68371.1"/>
    <property type="molecule type" value="Genomic_DNA"/>
</dbReference>
<dbReference type="AlphaFoldDB" id="K0T4R3"/>
<name>K0T4R3_THAOC</name>
<gene>
    <name evidence="1" type="ORF">THAOC_10452</name>
</gene>
<keyword evidence="2" id="KW-1185">Reference proteome</keyword>
<dbReference type="Proteomes" id="UP000266841">
    <property type="component" value="Unassembled WGS sequence"/>
</dbReference>
<evidence type="ECO:0000313" key="2">
    <source>
        <dbReference type="Proteomes" id="UP000266841"/>
    </source>
</evidence>
<proteinExistence type="predicted"/>
<reference evidence="1 2" key="1">
    <citation type="journal article" date="2012" name="Genome Biol.">
        <title>Genome and low-iron response of an oceanic diatom adapted to chronic iron limitation.</title>
        <authorList>
            <person name="Lommer M."/>
            <person name="Specht M."/>
            <person name="Roy A.S."/>
            <person name="Kraemer L."/>
            <person name="Andreson R."/>
            <person name="Gutowska M.A."/>
            <person name="Wolf J."/>
            <person name="Bergner S.V."/>
            <person name="Schilhabel M.B."/>
            <person name="Klostermeier U.C."/>
            <person name="Beiko R.G."/>
            <person name="Rosenstiel P."/>
            <person name="Hippler M."/>
            <person name="Laroche J."/>
        </authorList>
    </citation>
    <scope>NUCLEOTIDE SEQUENCE [LARGE SCALE GENOMIC DNA]</scope>
    <source>
        <strain evidence="1 2">CCMP1005</strain>
    </source>
</reference>
<comment type="caution">
    <text evidence="1">The sequence shown here is derived from an EMBL/GenBank/DDBJ whole genome shotgun (WGS) entry which is preliminary data.</text>
</comment>
<protein>
    <submittedName>
        <fullName evidence="1">Uncharacterized protein</fullName>
    </submittedName>
</protein>
<evidence type="ECO:0000313" key="1">
    <source>
        <dbReference type="EMBL" id="EJK68371.1"/>
    </source>
</evidence>
<accession>K0T4R3</accession>